<dbReference type="FunFam" id="1.20.1740.10:FF:000001">
    <property type="entry name" value="Amino acid permease"/>
    <property type="match status" value="1"/>
</dbReference>
<dbReference type="InterPro" id="IPR004841">
    <property type="entry name" value="AA-permease/SLC12A_dom"/>
</dbReference>
<feature type="domain" description="Amino acid permease/ SLC12A" evidence="8">
    <location>
        <begin position="50"/>
        <end position="512"/>
    </location>
</feature>
<dbReference type="AlphaFoldDB" id="A0A0N8H6D5"/>
<dbReference type="EMBL" id="LKCW01000128">
    <property type="protein sequence ID" value="KPM38668.1"/>
    <property type="molecule type" value="Genomic_DNA"/>
</dbReference>
<evidence type="ECO:0000256" key="5">
    <source>
        <dbReference type="ARBA" id="ARBA00023136"/>
    </source>
</evidence>
<protein>
    <submittedName>
        <fullName evidence="9">Putative proline-specific permease put4</fullName>
    </submittedName>
</protein>
<dbReference type="InterPro" id="IPR050524">
    <property type="entry name" value="APC_YAT"/>
</dbReference>
<dbReference type="Pfam" id="PF00324">
    <property type="entry name" value="AA_permease"/>
    <property type="match status" value="1"/>
</dbReference>
<reference evidence="9 10" key="1">
    <citation type="submission" date="2015-09" db="EMBL/GenBank/DDBJ databases">
        <title>Draft genome of a European isolate of the apple canker pathogen Neonectria ditissima.</title>
        <authorList>
            <person name="Gomez-Cortecero A."/>
            <person name="Harrison R.J."/>
            <person name="Armitage A.D."/>
        </authorList>
    </citation>
    <scope>NUCLEOTIDE SEQUENCE [LARGE SCALE GENOMIC DNA]</scope>
    <source>
        <strain evidence="9 10">R09/05</strain>
    </source>
</reference>
<feature type="region of interest" description="Disordered" evidence="6">
    <location>
        <begin position="1"/>
        <end position="23"/>
    </location>
</feature>
<evidence type="ECO:0000259" key="8">
    <source>
        <dbReference type="Pfam" id="PF00324"/>
    </source>
</evidence>
<evidence type="ECO:0000256" key="2">
    <source>
        <dbReference type="ARBA" id="ARBA00022448"/>
    </source>
</evidence>
<evidence type="ECO:0000256" key="3">
    <source>
        <dbReference type="ARBA" id="ARBA00022692"/>
    </source>
</evidence>
<feature type="transmembrane region" description="Helical" evidence="7">
    <location>
        <begin position="84"/>
        <end position="108"/>
    </location>
</feature>
<feature type="transmembrane region" description="Helical" evidence="7">
    <location>
        <begin position="129"/>
        <end position="154"/>
    </location>
</feature>
<dbReference type="PANTHER" id="PTHR43341">
    <property type="entry name" value="AMINO ACID PERMEASE"/>
    <property type="match status" value="1"/>
</dbReference>
<name>A0A0N8H6D5_9HYPO</name>
<evidence type="ECO:0000256" key="4">
    <source>
        <dbReference type="ARBA" id="ARBA00022989"/>
    </source>
</evidence>
<comment type="subcellular location">
    <subcellularLocation>
        <location evidence="1">Membrane</location>
        <topology evidence="1">Multi-pass membrane protein</topology>
    </subcellularLocation>
</comment>
<dbReference type="Proteomes" id="UP000050424">
    <property type="component" value="Unassembled WGS sequence"/>
</dbReference>
<feature type="transmembrane region" description="Helical" evidence="7">
    <location>
        <begin position="410"/>
        <end position="437"/>
    </location>
</feature>
<feature type="transmembrane region" description="Helical" evidence="7">
    <location>
        <begin position="278"/>
        <end position="300"/>
    </location>
</feature>
<dbReference type="GO" id="GO:0015171">
    <property type="term" value="F:amino acid transmembrane transporter activity"/>
    <property type="evidence" value="ECO:0007669"/>
    <property type="project" value="TreeGrafter"/>
</dbReference>
<feature type="transmembrane region" description="Helical" evidence="7">
    <location>
        <begin position="339"/>
        <end position="358"/>
    </location>
</feature>
<feature type="transmembrane region" description="Helical" evidence="7">
    <location>
        <begin position="160"/>
        <end position="182"/>
    </location>
</feature>
<keyword evidence="10" id="KW-1185">Reference proteome</keyword>
<keyword evidence="2" id="KW-0813">Transport</keyword>
<feature type="transmembrane region" description="Helical" evidence="7">
    <location>
        <begin position="449"/>
        <end position="477"/>
    </location>
</feature>
<proteinExistence type="predicted"/>
<feature type="transmembrane region" description="Helical" evidence="7">
    <location>
        <begin position="53"/>
        <end position="72"/>
    </location>
</feature>
<feature type="transmembrane region" description="Helical" evidence="7">
    <location>
        <begin position="194"/>
        <end position="213"/>
    </location>
</feature>
<feature type="transmembrane region" description="Helical" evidence="7">
    <location>
        <begin position="483"/>
        <end position="505"/>
    </location>
</feature>
<dbReference type="STRING" id="78410.A0A0N8H6D5"/>
<gene>
    <name evidence="9" type="ORF">AK830_g7895</name>
</gene>
<evidence type="ECO:0000256" key="1">
    <source>
        <dbReference type="ARBA" id="ARBA00004141"/>
    </source>
</evidence>
<comment type="caution">
    <text evidence="9">The sequence shown here is derived from an EMBL/GenBank/DDBJ whole genome shotgun (WGS) entry which is preliminary data.</text>
</comment>
<dbReference type="GO" id="GO:0016020">
    <property type="term" value="C:membrane"/>
    <property type="evidence" value="ECO:0007669"/>
    <property type="project" value="UniProtKB-SubCell"/>
</dbReference>
<feature type="transmembrane region" description="Helical" evidence="7">
    <location>
        <begin position="384"/>
        <end position="404"/>
    </location>
</feature>
<dbReference type="Gene3D" id="1.20.1740.10">
    <property type="entry name" value="Amino acid/polyamine transporter I"/>
    <property type="match status" value="1"/>
</dbReference>
<sequence>MDTFPGQESKKPGSALPGNDTANGTFFETEANGELRAKYGQTKRGLSPRHIQLMAIGGSIGTGLFVGVGGLLSKAGPLSLFLGYFIWGVFFIWPCNLCVAEMCAYLPIRGSIFELASRYVDPALGFAMGWTYFFAGTMLVCVEYSAVATVMQYWNTSINPAAWIAVAMAVCILLNVVAVKWYGEAEFIMASTKILLLVGLVLFTIVTMCGGNPRRDAYGFRYWGNGNAMHSYYTSGDSGRFLGLWKVILYAAFTIAGPDMIALACGEIQNPRRAIPRVAKLVVYRLLGFYVIGVLAVGIVCSSKDARLLGAIESGAPGSAASPWVIGIQNLGITGLPDLINFLILLSGWSCGNAYLYSTSRTLYGLARDGQAPRFLLTCTKVGVPIYCVATVSVITCVTFLVSSHSATEVFFWFVDLTTTGLIATYTCMLVVFLGWYRARTAQGLQSTALPYLAPFMPYCAYLAILLGCIALLFIGFDQFSPFSLQGFITSYFCFPYSITLYLGWKWSKGTSFVTAEAADLVTGKIEVDFECSIWEEGGIEENYQKRLAALELEL</sequence>
<accession>A0A0N8H6D5</accession>
<evidence type="ECO:0000256" key="7">
    <source>
        <dbReference type="SAM" id="Phobius"/>
    </source>
</evidence>
<dbReference type="PANTHER" id="PTHR43341:SF39">
    <property type="entry name" value="AMINO ACID TRANSPORTER (EUROFUNG)-RELATED"/>
    <property type="match status" value="1"/>
</dbReference>
<dbReference type="PIRSF" id="PIRSF006060">
    <property type="entry name" value="AA_transporter"/>
    <property type="match status" value="1"/>
</dbReference>
<keyword evidence="3 7" id="KW-0812">Transmembrane</keyword>
<evidence type="ECO:0000313" key="10">
    <source>
        <dbReference type="Proteomes" id="UP000050424"/>
    </source>
</evidence>
<keyword evidence="4 7" id="KW-1133">Transmembrane helix</keyword>
<dbReference type="OrthoDB" id="3900342at2759"/>
<keyword evidence="5 7" id="KW-0472">Membrane</keyword>
<organism evidence="9 10">
    <name type="scientific">Neonectria ditissima</name>
    <dbReference type="NCBI Taxonomy" id="78410"/>
    <lineage>
        <taxon>Eukaryota</taxon>
        <taxon>Fungi</taxon>
        <taxon>Dikarya</taxon>
        <taxon>Ascomycota</taxon>
        <taxon>Pezizomycotina</taxon>
        <taxon>Sordariomycetes</taxon>
        <taxon>Hypocreomycetidae</taxon>
        <taxon>Hypocreales</taxon>
        <taxon>Nectriaceae</taxon>
        <taxon>Neonectria</taxon>
    </lineage>
</organism>
<evidence type="ECO:0000256" key="6">
    <source>
        <dbReference type="SAM" id="MobiDB-lite"/>
    </source>
</evidence>
<evidence type="ECO:0000313" key="9">
    <source>
        <dbReference type="EMBL" id="KPM38668.1"/>
    </source>
</evidence>